<reference evidence="3" key="1">
    <citation type="submission" date="2006-06" db="EMBL/GenBank/DDBJ databases">
        <title>Complete sequence of chromosome of Chelativorans sp. BNC1.</title>
        <authorList>
            <consortium name="US DOE Joint Genome Institute"/>
            <person name="Copeland A."/>
            <person name="Lucas S."/>
            <person name="Lapidus A."/>
            <person name="Barry K."/>
            <person name="Detter J.C."/>
            <person name="Glavina del Rio T."/>
            <person name="Hammon N."/>
            <person name="Israni S."/>
            <person name="Dalin E."/>
            <person name="Tice H."/>
            <person name="Pitluck S."/>
            <person name="Chertkov O."/>
            <person name="Brettin T."/>
            <person name="Bruce D."/>
            <person name="Han C."/>
            <person name="Tapia R."/>
            <person name="Gilna P."/>
            <person name="Schmutz J."/>
            <person name="Larimer F."/>
            <person name="Land M."/>
            <person name="Hauser L."/>
            <person name="Kyrpides N."/>
            <person name="Mikhailova N."/>
            <person name="Richardson P."/>
        </authorList>
    </citation>
    <scope>NUCLEOTIDE SEQUENCE</scope>
    <source>
        <strain evidence="3">BNC1</strain>
    </source>
</reference>
<dbReference type="GO" id="GO:0005737">
    <property type="term" value="C:cytoplasm"/>
    <property type="evidence" value="ECO:0007669"/>
    <property type="project" value="TreeGrafter"/>
</dbReference>
<evidence type="ECO:0000313" key="3">
    <source>
        <dbReference type="EMBL" id="ABG64604.1"/>
    </source>
</evidence>
<name>Q11DC1_CHESB</name>
<dbReference type="SUPFAM" id="SSF69786">
    <property type="entry name" value="YggU-like"/>
    <property type="match status" value="1"/>
</dbReference>
<dbReference type="HAMAP" id="MF_00634">
    <property type="entry name" value="UPF0235"/>
    <property type="match status" value="1"/>
</dbReference>
<dbReference type="InterPro" id="IPR036591">
    <property type="entry name" value="YggU-like_sf"/>
</dbReference>
<dbReference type="eggNOG" id="COG1872">
    <property type="taxonomic scope" value="Bacteria"/>
</dbReference>
<dbReference type="Pfam" id="PF02594">
    <property type="entry name" value="DUF167"/>
    <property type="match status" value="1"/>
</dbReference>
<dbReference type="SMART" id="SM01152">
    <property type="entry name" value="DUF167"/>
    <property type="match status" value="1"/>
</dbReference>
<dbReference type="PANTHER" id="PTHR13420:SF7">
    <property type="entry name" value="UPF0235 PROTEIN C15ORF40"/>
    <property type="match status" value="1"/>
</dbReference>
<dbReference type="NCBIfam" id="NF002348">
    <property type="entry name" value="PRK01310.1"/>
    <property type="match status" value="1"/>
</dbReference>
<evidence type="ECO:0000256" key="1">
    <source>
        <dbReference type="ARBA" id="ARBA00010364"/>
    </source>
</evidence>
<comment type="similarity">
    <text evidence="1 2">Belongs to the UPF0235 family.</text>
</comment>
<dbReference type="EMBL" id="CP000390">
    <property type="protein sequence ID" value="ABG64604.1"/>
    <property type="molecule type" value="Genomic_DNA"/>
</dbReference>
<evidence type="ECO:0000256" key="2">
    <source>
        <dbReference type="HAMAP-Rule" id="MF_00634"/>
    </source>
</evidence>
<accession>Q11DC1</accession>
<dbReference type="OrthoDB" id="9801972at2"/>
<dbReference type="InterPro" id="IPR003746">
    <property type="entry name" value="DUF167"/>
</dbReference>
<proteinExistence type="inferred from homology"/>
<dbReference type="STRING" id="266779.Meso_3232"/>
<sequence length="116" mass="12014">MPPSSWSRRSKNGIEIFVRLTPKSSSDAIEGVTEGPDGQAFLKARVRAIPEAGKANEALERLLASALGVPRRDVAVSSGAASRRKTVSITGDAAPLIASLDTIAEKRQGGGASAET</sequence>
<organism evidence="3">
    <name type="scientific">Chelativorans sp. (strain BNC1)</name>
    <dbReference type="NCBI Taxonomy" id="266779"/>
    <lineage>
        <taxon>Bacteria</taxon>
        <taxon>Pseudomonadati</taxon>
        <taxon>Pseudomonadota</taxon>
        <taxon>Alphaproteobacteria</taxon>
        <taxon>Hyphomicrobiales</taxon>
        <taxon>Phyllobacteriaceae</taxon>
        <taxon>Chelativorans</taxon>
    </lineage>
</organism>
<dbReference type="Gene3D" id="3.30.1200.10">
    <property type="entry name" value="YggU-like"/>
    <property type="match status" value="1"/>
</dbReference>
<dbReference type="AlphaFoldDB" id="Q11DC1"/>
<dbReference type="NCBIfam" id="TIGR00251">
    <property type="entry name" value="DUF167 family protein"/>
    <property type="match status" value="1"/>
</dbReference>
<gene>
    <name evidence="3" type="ordered locus">Meso_3232</name>
</gene>
<dbReference type="PANTHER" id="PTHR13420">
    <property type="entry name" value="UPF0235 PROTEIN C15ORF40"/>
    <property type="match status" value="1"/>
</dbReference>
<dbReference type="KEGG" id="mes:Meso_3232"/>
<protein>
    <recommendedName>
        <fullName evidence="2">UPF0235 protein Meso_3232</fullName>
    </recommendedName>
</protein>
<dbReference type="HOGENOM" id="CLU_130694_3_0_5"/>